<name>A0A0S1XCH1_THEBA</name>
<reference evidence="1 2" key="1">
    <citation type="journal article" date="2016" name="Genome Announc.">
        <title>Complete genome sequence of the hyperthermophilic and piezophilic archaeon Thermococcus barophilus Ch5, capable of growth at the expense of hydrogenogenesis from carbon monoxide and formate.</title>
        <authorList>
            <person name="Oger P."/>
            <person name="Sokolova T.G."/>
            <person name="Kozhevnikova D.A."/>
            <person name="Taranov E.A."/>
            <person name="Vannier P."/>
            <person name="Lee H.S."/>
            <person name="Kwon K.K."/>
            <person name="Kang S.G."/>
            <person name="Lee J.H."/>
            <person name="Bonch-Osmolovskaya E.A."/>
            <person name="Lebedinsky A.V."/>
        </authorList>
    </citation>
    <scope>NUCLEOTIDE SEQUENCE [LARGE SCALE GENOMIC DNA]</scope>
    <source>
        <strain evidence="2">Ch5</strain>
    </source>
</reference>
<accession>A0A0S1XCH1</accession>
<gene>
    <name evidence="1" type="ORF">TBCH5v1_1537</name>
</gene>
<protein>
    <submittedName>
        <fullName evidence="1">Uncharacterized protein</fullName>
    </submittedName>
</protein>
<dbReference type="AlphaFoldDB" id="A0A0S1XCH1"/>
<dbReference type="EMBL" id="CP013050">
    <property type="protein sequence ID" value="ALM75452.1"/>
    <property type="molecule type" value="Genomic_DNA"/>
</dbReference>
<organism evidence="1 2">
    <name type="scientific">Thermococcus barophilus</name>
    <dbReference type="NCBI Taxonomy" id="55802"/>
    <lineage>
        <taxon>Archaea</taxon>
        <taxon>Methanobacteriati</taxon>
        <taxon>Methanobacteriota</taxon>
        <taxon>Thermococci</taxon>
        <taxon>Thermococcales</taxon>
        <taxon>Thermococcaceae</taxon>
        <taxon>Thermococcus</taxon>
    </lineage>
</organism>
<proteinExistence type="predicted"/>
<evidence type="ECO:0000313" key="2">
    <source>
        <dbReference type="Proteomes" id="UP000066042"/>
    </source>
</evidence>
<sequence>MNALYVCKEKSGLFFKYIKVSLRTSMYRKSEESANIKSAGQRVKYIKPHEKNKP</sequence>
<dbReference type="Proteomes" id="UP000066042">
    <property type="component" value="Chromosome"/>
</dbReference>
<evidence type="ECO:0000313" key="1">
    <source>
        <dbReference type="EMBL" id="ALM75452.1"/>
    </source>
</evidence>
<dbReference type="STRING" id="55802.TBCH5v1_1537"/>
<dbReference type="PATRIC" id="fig|55802.8.peg.1515"/>